<keyword evidence="1 2" id="KW-0175">Coiled coil</keyword>
<dbReference type="InterPro" id="IPR051149">
    <property type="entry name" value="Spindly/BICDR_Dynein_Adapter"/>
</dbReference>
<dbReference type="AlphaFoldDB" id="A0A9Q1CDV1"/>
<reference evidence="4" key="1">
    <citation type="submission" date="2021-10" db="EMBL/GenBank/DDBJ databases">
        <title>Tropical sea cucumber genome reveals ecological adaptation and Cuvierian tubules defense mechanism.</title>
        <authorList>
            <person name="Chen T."/>
        </authorList>
    </citation>
    <scope>NUCLEOTIDE SEQUENCE</scope>
    <source>
        <strain evidence="4">Nanhai2018</strain>
        <tissue evidence="4">Muscle</tissue>
    </source>
</reference>
<evidence type="ECO:0000313" key="5">
    <source>
        <dbReference type="Proteomes" id="UP001152320"/>
    </source>
</evidence>
<accession>A0A9Q1CDV1</accession>
<dbReference type="Proteomes" id="UP001152320">
    <property type="component" value="Chromosome 4"/>
</dbReference>
<evidence type="ECO:0000256" key="2">
    <source>
        <dbReference type="SAM" id="Coils"/>
    </source>
</evidence>
<dbReference type="OrthoDB" id="9451547at2759"/>
<feature type="compositionally biased region" description="Basic residues" evidence="3">
    <location>
        <begin position="585"/>
        <end position="603"/>
    </location>
</feature>
<evidence type="ECO:0000256" key="3">
    <source>
        <dbReference type="SAM" id="MobiDB-lite"/>
    </source>
</evidence>
<feature type="compositionally biased region" description="Polar residues" evidence="3">
    <location>
        <begin position="475"/>
        <end position="484"/>
    </location>
</feature>
<proteinExistence type="predicted"/>
<name>A0A9Q1CDV1_HOLLE</name>
<feature type="region of interest" description="Disordered" evidence="3">
    <location>
        <begin position="577"/>
        <end position="603"/>
    </location>
</feature>
<organism evidence="4 5">
    <name type="scientific">Holothuria leucospilota</name>
    <name type="common">Black long sea cucumber</name>
    <name type="synonym">Mertensiothuria leucospilota</name>
    <dbReference type="NCBI Taxonomy" id="206669"/>
    <lineage>
        <taxon>Eukaryota</taxon>
        <taxon>Metazoa</taxon>
        <taxon>Echinodermata</taxon>
        <taxon>Eleutherozoa</taxon>
        <taxon>Echinozoa</taxon>
        <taxon>Holothuroidea</taxon>
        <taxon>Aspidochirotacea</taxon>
        <taxon>Aspidochirotida</taxon>
        <taxon>Holothuriidae</taxon>
        <taxon>Holothuria</taxon>
    </lineage>
</organism>
<sequence>MASMETNPQSPTVTHTDGSNVYAQLEQKEKDLLLAAELGKALLEQNKELQAKQDLMQTQFSKTIETLQQERHALERKLATVEGEHESHLEELCSEIDRLQEGLARQQIACKKTEQEKEQYINELLQHNQRIGEDLKQTVEEKEELVAHIGTLENQARAGMSGERIEPALVEEFEKKVKELELRKSDLMGALRELTEERENMQYDLEDANRRIQVLERHVRDLEQQVFIQEIQLEELRRTHSTTLHDLEELRLSEALAHIYTSTASQGMSLFEELGGEMSTFTEADSHMMEESGNGNQLKEKCQKLQGAMNTIQQHITLLTHKLKMWKSGDYDPNEPSTSGINDRSLVPFNNDEDITPNEIIERIEELQGLLEEIMSERQIQVPPPSPLPGHQAQMDQLHSHITSLRGELDETQAMVDKLQDEVNHQNTLLRERDDRIQVLTVKLDYRRSMPDPDALFKRYMDSQDTSSLAILKELTSQPSTSNNTSDTVSELSDDSLDSAACIQHEEEIKKLKEERDAAISKRNNAEQELLEARAALDQLDGQMVGAVHQKLELCKQMDTWEVDLHEMLDERLKKQLRKHEVGGKKSKKHLGKAPRKRIGHLK</sequence>
<dbReference type="PANTHER" id="PTHR32123">
    <property type="entry name" value="BICD FAMILY-LIKE CARGO ADAPTER"/>
    <property type="match status" value="1"/>
</dbReference>
<dbReference type="Gene3D" id="1.20.5.1700">
    <property type="match status" value="1"/>
</dbReference>
<gene>
    <name evidence="4" type="ORF">HOLleu_10885</name>
</gene>
<keyword evidence="5" id="KW-1185">Reference proteome</keyword>
<dbReference type="PANTHER" id="PTHR32123:SF13">
    <property type="entry name" value="BICAUDAL D-RELATED PROTEIN HOMOLOG"/>
    <property type="match status" value="1"/>
</dbReference>
<dbReference type="EMBL" id="JAIZAY010000004">
    <property type="protein sequence ID" value="KAJ8043683.1"/>
    <property type="molecule type" value="Genomic_DNA"/>
</dbReference>
<evidence type="ECO:0000313" key="4">
    <source>
        <dbReference type="EMBL" id="KAJ8043683.1"/>
    </source>
</evidence>
<feature type="coiled-coil region" evidence="2">
    <location>
        <begin position="57"/>
        <end position="239"/>
    </location>
</feature>
<feature type="coiled-coil region" evidence="2">
    <location>
        <begin position="502"/>
        <end position="543"/>
    </location>
</feature>
<protein>
    <submittedName>
        <fullName evidence="4">BICD family-like cargo adapter 1</fullName>
    </submittedName>
</protein>
<feature type="region of interest" description="Disordered" evidence="3">
    <location>
        <begin position="475"/>
        <end position="497"/>
    </location>
</feature>
<comment type="caution">
    <text evidence="4">The sequence shown here is derived from an EMBL/GenBank/DDBJ whole genome shotgun (WGS) entry which is preliminary data.</text>
</comment>
<feature type="coiled-coil region" evidence="2">
    <location>
        <begin position="402"/>
        <end position="429"/>
    </location>
</feature>
<evidence type="ECO:0000256" key="1">
    <source>
        <dbReference type="ARBA" id="ARBA00023054"/>
    </source>
</evidence>